<feature type="non-terminal residue" evidence="1">
    <location>
        <position position="1"/>
    </location>
</feature>
<reference evidence="1 2" key="1">
    <citation type="submission" date="2021-06" db="EMBL/GenBank/DDBJ databases">
        <authorList>
            <person name="Palmer J.M."/>
        </authorList>
    </citation>
    <scope>NUCLEOTIDE SEQUENCE [LARGE SCALE GENOMIC DNA]</scope>
    <source>
        <strain evidence="1 2">MEX-2019</strain>
        <tissue evidence="1">Muscle</tissue>
    </source>
</reference>
<gene>
    <name evidence="1" type="ORF">CRENBAI_006372</name>
</gene>
<comment type="caution">
    <text evidence="1">The sequence shown here is derived from an EMBL/GenBank/DDBJ whole genome shotgun (WGS) entry which is preliminary data.</text>
</comment>
<proteinExistence type="predicted"/>
<evidence type="ECO:0000313" key="2">
    <source>
        <dbReference type="Proteomes" id="UP001311232"/>
    </source>
</evidence>
<keyword evidence="2" id="KW-1185">Reference proteome</keyword>
<evidence type="ECO:0000313" key="1">
    <source>
        <dbReference type="EMBL" id="KAK5615052.1"/>
    </source>
</evidence>
<protein>
    <submittedName>
        <fullName evidence="1">Uncharacterized protein</fullName>
    </submittedName>
</protein>
<accession>A0AAV9S1D7</accession>
<dbReference type="Proteomes" id="UP001311232">
    <property type="component" value="Unassembled WGS sequence"/>
</dbReference>
<dbReference type="EMBL" id="JAHHUM010001012">
    <property type="protein sequence ID" value="KAK5615052.1"/>
    <property type="molecule type" value="Genomic_DNA"/>
</dbReference>
<sequence length="66" mass="7754">EAEGDDSFGVPSESEMCKKYLKRPRSQKTPSPLQLKTQRKRIKWILLTRSRLTYVAGYQNHMRGEQ</sequence>
<feature type="non-terminal residue" evidence="1">
    <location>
        <position position="66"/>
    </location>
</feature>
<organism evidence="1 2">
    <name type="scientific">Crenichthys baileyi</name>
    <name type="common">White River springfish</name>
    <dbReference type="NCBI Taxonomy" id="28760"/>
    <lineage>
        <taxon>Eukaryota</taxon>
        <taxon>Metazoa</taxon>
        <taxon>Chordata</taxon>
        <taxon>Craniata</taxon>
        <taxon>Vertebrata</taxon>
        <taxon>Euteleostomi</taxon>
        <taxon>Actinopterygii</taxon>
        <taxon>Neopterygii</taxon>
        <taxon>Teleostei</taxon>
        <taxon>Neoteleostei</taxon>
        <taxon>Acanthomorphata</taxon>
        <taxon>Ovalentaria</taxon>
        <taxon>Atherinomorphae</taxon>
        <taxon>Cyprinodontiformes</taxon>
        <taxon>Goodeidae</taxon>
        <taxon>Crenichthys</taxon>
    </lineage>
</organism>
<dbReference type="AlphaFoldDB" id="A0AAV9S1D7"/>
<name>A0AAV9S1D7_9TELE</name>